<organism evidence="1">
    <name type="scientific">marine metagenome</name>
    <dbReference type="NCBI Taxonomy" id="408172"/>
    <lineage>
        <taxon>unclassified sequences</taxon>
        <taxon>metagenomes</taxon>
        <taxon>ecological metagenomes</taxon>
    </lineage>
</organism>
<accession>A0A382CSS2</accession>
<reference evidence="1" key="1">
    <citation type="submission" date="2018-05" db="EMBL/GenBank/DDBJ databases">
        <authorList>
            <person name="Lanie J.A."/>
            <person name="Ng W.-L."/>
            <person name="Kazmierczak K.M."/>
            <person name="Andrzejewski T.M."/>
            <person name="Davidsen T.M."/>
            <person name="Wayne K.J."/>
            <person name="Tettelin H."/>
            <person name="Glass J.I."/>
            <person name="Rusch D."/>
            <person name="Podicherti R."/>
            <person name="Tsui H.-C.T."/>
            <person name="Winkler M.E."/>
        </authorList>
    </citation>
    <scope>NUCLEOTIDE SEQUENCE</scope>
</reference>
<dbReference type="PROSITE" id="PS51257">
    <property type="entry name" value="PROKAR_LIPOPROTEIN"/>
    <property type="match status" value="1"/>
</dbReference>
<evidence type="ECO:0000313" key="1">
    <source>
        <dbReference type="EMBL" id="SVB29216.1"/>
    </source>
</evidence>
<gene>
    <name evidence="1" type="ORF">METZ01_LOCUS182070</name>
</gene>
<proteinExistence type="predicted"/>
<name>A0A382CSS2_9ZZZZ</name>
<dbReference type="AlphaFoldDB" id="A0A382CSS2"/>
<sequence>MKLIKNLLILSLTSVMLITTACEDDKVTVSKPESATISGVVTFTGTYPDTGSVMLTLDTAYPPQGAPAGFKMIAQADLDNGSYVYSFSELAFGDFAALTVTYWPNGYSTASMDYTLLGSYPNPLIPPVSSFTLDEDNAEMIIDIDANF</sequence>
<dbReference type="EMBL" id="UINC01035970">
    <property type="protein sequence ID" value="SVB29216.1"/>
    <property type="molecule type" value="Genomic_DNA"/>
</dbReference>
<protein>
    <submittedName>
        <fullName evidence="1">Uncharacterized protein</fullName>
    </submittedName>
</protein>